<feature type="chain" id="PRO_5002912177" evidence="2">
    <location>
        <begin position="28"/>
        <end position="230"/>
    </location>
</feature>
<dbReference type="KEGG" id="mpp:MICPUCDRAFT_69800"/>
<dbReference type="RefSeq" id="XP_003059352.1">
    <property type="nucleotide sequence ID" value="XM_003059306.1"/>
</dbReference>
<accession>C1MVD0</accession>
<sequence>MPRRSFVATETGCCAFTLIALFVEDAADPPPPPPPGEALPPLSRPPPRPRPRPPRGEGDACRGVPPCRGVDRADGGAVVVFSGPSASGGSTTAASPPRTAPAVRRSRSSRSPLARGDDDGAASTSTSTSPRLRTPSDVAAFVGDNAGDMTDGDGRGRRGSPRGRNGTPLAAARSIVRSTCATTTGRLLGGSATYARTPIESIDASVAVSRRRPIRQRGGLSARVVRRARV</sequence>
<dbReference type="GeneID" id="9685087"/>
<feature type="signal peptide" evidence="2">
    <location>
        <begin position="1"/>
        <end position="27"/>
    </location>
</feature>
<evidence type="ECO:0000256" key="1">
    <source>
        <dbReference type="SAM" id="MobiDB-lite"/>
    </source>
</evidence>
<evidence type="ECO:0000313" key="3">
    <source>
        <dbReference type="EMBL" id="EEH56484.1"/>
    </source>
</evidence>
<feature type="compositionally biased region" description="Pro residues" evidence="1">
    <location>
        <begin position="28"/>
        <end position="46"/>
    </location>
</feature>
<keyword evidence="4" id="KW-1185">Reference proteome</keyword>
<dbReference type="AlphaFoldDB" id="C1MVD0"/>
<reference evidence="3 4" key="1">
    <citation type="journal article" date="2009" name="Science">
        <title>Green evolution and dynamic adaptations revealed by genomes of the marine picoeukaryotes Micromonas.</title>
        <authorList>
            <person name="Worden A.Z."/>
            <person name="Lee J.H."/>
            <person name="Mock T."/>
            <person name="Rouze P."/>
            <person name="Simmons M.P."/>
            <person name="Aerts A.L."/>
            <person name="Allen A.E."/>
            <person name="Cuvelier M.L."/>
            <person name="Derelle E."/>
            <person name="Everett M.V."/>
            <person name="Foulon E."/>
            <person name="Grimwood J."/>
            <person name="Gundlach H."/>
            <person name="Henrissat B."/>
            <person name="Napoli C."/>
            <person name="McDonald S.M."/>
            <person name="Parker M.S."/>
            <person name="Rombauts S."/>
            <person name="Salamov A."/>
            <person name="Von Dassow P."/>
            <person name="Badger J.H."/>
            <person name="Coutinho P.M."/>
            <person name="Demir E."/>
            <person name="Dubchak I."/>
            <person name="Gentemann C."/>
            <person name="Eikrem W."/>
            <person name="Gready J.E."/>
            <person name="John U."/>
            <person name="Lanier W."/>
            <person name="Lindquist E.A."/>
            <person name="Lucas S."/>
            <person name="Mayer K.F."/>
            <person name="Moreau H."/>
            <person name="Not F."/>
            <person name="Otillar R."/>
            <person name="Panaud O."/>
            <person name="Pangilinan J."/>
            <person name="Paulsen I."/>
            <person name="Piegu B."/>
            <person name="Poliakov A."/>
            <person name="Robbens S."/>
            <person name="Schmutz J."/>
            <person name="Toulza E."/>
            <person name="Wyss T."/>
            <person name="Zelensky A."/>
            <person name="Zhou K."/>
            <person name="Armbrust E.V."/>
            <person name="Bhattacharya D."/>
            <person name="Goodenough U.W."/>
            <person name="Van de Peer Y."/>
            <person name="Grigoriev I.V."/>
        </authorList>
    </citation>
    <scope>NUCLEOTIDE SEQUENCE [LARGE SCALE GENOMIC DNA]</scope>
    <source>
        <strain evidence="3 4">CCMP1545</strain>
    </source>
</reference>
<feature type="compositionally biased region" description="Low complexity" evidence="1">
    <location>
        <begin position="75"/>
        <end position="114"/>
    </location>
</feature>
<evidence type="ECO:0000256" key="2">
    <source>
        <dbReference type="SAM" id="SignalP"/>
    </source>
</evidence>
<feature type="compositionally biased region" description="Low complexity" evidence="1">
    <location>
        <begin position="121"/>
        <end position="137"/>
    </location>
</feature>
<name>C1MVD0_MICPC</name>
<keyword evidence="2" id="KW-0732">Signal</keyword>
<organism evidence="4">
    <name type="scientific">Micromonas pusilla (strain CCMP1545)</name>
    <name type="common">Picoplanktonic green alga</name>
    <dbReference type="NCBI Taxonomy" id="564608"/>
    <lineage>
        <taxon>Eukaryota</taxon>
        <taxon>Viridiplantae</taxon>
        <taxon>Chlorophyta</taxon>
        <taxon>Mamiellophyceae</taxon>
        <taxon>Mamiellales</taxon>
        <taxon>Mamiellaceae</taxon>
        <taxon>Micromonas</taxon>
    </lineage>
</organism>
<dbReference type="Proteomes" id="UP000001876">
    <property type="component" value="Unassembled WGS sequence"/>
</dbReference>
<proteinExistence type="predicted"/>
<feature type="region of interest" description="Disordered" evidence="1">
    <location>
        <begin position="25"/>
        <end position="168"/>
    </location>
</feature>
<protein>
    <submittedName>
        <fullName evidence="3">Predicted protein</fullName>
    </submittedName>
</protein>
<evidence type="ECO:0000313" key="4">
    <source>
        <dbReference type="Proteomes" id="UP000001876"/>
    </source>
</evidence>
<gene>
    <name evidence="3" type="ORF">MICPUCDRAFT_69800</name>
</gene>
<dbReference type="EMBL" id="GG663740">
    <property type="protein sequence ID" value="EEH56484.1"/>
    <property type="molecule type" value="Genomic_DNA"/>
</dbReference>